<reference evidence="1 2" key="1">
    <citation type="journal article" date="2020" name="Mol. Biol. Evol.">
        <title>Distinct Expression and Methylation Patterns for Genes with Different Fates following a Single Whole-Genome Duplication in Flowering Plants.</title>
        <authorList>
            <person name="Shi T."/>
            <person name="Rahmani R.S."/>
            <person name="Gugger P.F."/>
            <person name="Wang M."/>
            <person name="Li H."/>
            <person name="Zhang Y."/>
            <person name="Li Z."/>
            <person name="Wang Q."/>
            <person name="Van de Peer Y."/>
            <person name="Marchal K."/>
            <person name="Chen J."/>
        </authorList>
    </citation>
    <scope>NUCLEOTIDE SEQUENCE [LARGE SCALE GENOMIC DNA]</scope>
    <source>
        <tissue evidence="1">Leaf</tissue>
    </source>
</reference>
<name>A0A822Z9E6_NELNU</name>
<gene>
    <name evidence="1" type="ORF">HUJ06_008799</name>
</gene>
<dbReference type="AlphaFoldDB" id="A0A822Z9E6"/>
<proteinExistence type="predicted"/>
<dbReference type="Proteomes" id="UP000607653">
    <property type="component" value="Unassembled WGS sequence"/>
</dbReference>
<comment type="caution">
    <text evidence="1">The sequence shown here is derived from an EMBL/GenBank/DDBJ whole genome shotgun (WGS) entry which is preliminary data.</text>
</comment>
<evidence type="ECO:0000313" key="1">
    <source>
        <dbReference type="EMBL" id="DAD38158.1"/>
    </source>
</evidence>
<protein>
    <submittedName>
        <fullName evidence="1">Uncharacterized protein</fullName>
    </submittedName>
</protein>
<keyword evidence="2" id="KW-1185">Reference proteome</keyword>
<organism evidence="1 2">
    <name type="scientific">Nelumbo nucifera</name>
    <name type="common">Sacred lotus</name>
    <dbReference type="NCBI Taxonomy" id="4432"/>
    <lineage>
        <taxon>Eukaryota</taxon>
        <taxon>Viridiplantae</taxon>
        <taxon>Streptophyta</taxon>
        <taxon>Embryophyta</taxon>
        <taxon>Tracheophyta</taxon>
        <taxon>Spermatophyta</taxon>
        <taxon>Magnoliopsida</taxon>
        <taxon>Proteales</taxon>
        <taxon>Nelumbonaceae</taxon>
        <taxon>Nelumbo</taxon>
    </lineage>
</organism>
<sequence>MCVCVCVCLLWMIGMMGLGVNLVDTG</sequence>
<dbReference type="EMBL" id="DUZY01000004">
    <property type="protein sequence ID" value="DAD38158.1"/>
    <property type="molecule type" value="Genomic_DNA"/>
</dbReference>
<evidence type="ECO:0000313" key="2">
    <source>
        <dbReference type="Proteomes" id="UP000607653"/>
    </source>
</evidence>
<accession>A0A822Z9E6</accession>